<dbReference type="EMBL" id="BDDD01001752">
    <property type="protein sequence ID" value="GAV78168.1"/>
    <property type="molecule type" value="Genomic_DNA"/>
</dbReference>
<evidence type="ECO:0000313" key="2">
    <source>
        <dbReference type="Proteomes" id="UP000187406"/>
    </source>
</evidence>
<dbReference type="OrthoDB" id="1026629at2759"/>
<dbReference type="Proteomes" id="UP000187406">
    <property type="component" value="Unassembled WGS sequence"/>
</dbReference>
<accession>A0A1Q3CDF7</accession>
<sequence>MVPSSGILPNQIREASNTKTIFFYGSDDSEEEQQKHVLDNVRLWLSSKATQSLQDKKKKRIFKDHNVQGTQGKDVKVGNNKVGGAAKLSNKIDCLNEVLEKRNNPISINQHLPHCSIFDVIDAFDNMLEIETGGDMCLFATQLFMVKDKRTMFAALKSPCLKVSWLQCEYRAVTRI</sequence>
<protein>
    <submittedName>
        <fullName evidence="1">Uncharacterized protein</fullName>
    </submittedName>
</protein>
<dbReference type="InParanoid" id="A0A1Q3CDF7"/>
<evidence type="ECO:0000313" key="1">
    <source>
        <dbReference type="EMBL" id="GAV78168.1"/>
    </source>
</evidence>
<reference evidence="2" key="1">
    <citation type="submission" date="2016-04" db="EMBL/GenBank/DDBJ databases">
        <title>Cephalotus genome sequencing.</title>
        <authorList>
            <person name="Fukushima K."/>
            <person name="Hasebe M."/>
            <person name="Fang X."/>
        </authorList>
    </citation>
    <scope>NUCLEOTIDE SEQUENCE [LARGE SCALE GENOMIC DNA]</scope>
    <source>
        <strain evidence="2">cv. St1</strain>
    </source>
</reference>
<organism evidence="1 2">
    <name type="scientific">Cephalotus follicularis</name>
    <name type="common">Albany pitcher plant</name>
    <dbReference type="NCBI Taxonomy" id="3775"/>
    <lineage>
        <taxon>Eukaryota</taxon>
        <taxon>Viridiplantae</taxon>
        <taxon>Streptophyta</taxon>
        <taxon>Embryophyta</taxon>
        <taxon>Tracheophyta</taxon>
        <taxon>Spermatophyta</taxon>
        <taxon>Magnoliopsida</taxon>
        <taxon>eudicotyledons</taxon>
        <taxon>Gunneridae</taxon>
        <taxon>Pentapetalae</taxon>
        <taxon>rosids</taxon>
        <taxon>fabids</taxon>
        <taxon>Oxalidales</taxon>
        <taxon>Cephalotaceae</taxon>
        <taxon>Cephalotus</taxon>
    </lineage>
</organism>
<dbReference type="AlphaFoldDB" id="A0A1Q3CDF7"/>
<comment type="caution">
    <text evidence="1">The sequence shown here is derived from an EMBL/GenBank/DDBJ whole genome shotgun (WGS) entry which is preliminary data.</text>
</comment>
<proteinExistence type="predicted"/>
<keyword evidence="2" id="KW-1185">Reference proteome</keyword>
<name>A0A1Q3CDF7_CEPFO</name>
<gene>
    <name evidence="1" type="ORF">CFOL_v3_21636</name>
</gene>